<feature type="compositionally biased region" description="Basic residues" evidence="1">
    <location>
        <begin position="1"/>
        <end position="10"/>
    </location>
</feature>
<feature type="region of interest" description="Disordered" evidence="1">
    <location>
        <begin position="1"/>
        <end position="22"/>
    </location>
</feature>
<reference evidence="2" key="1">
    <citation type="submission" date="2014-09" db="EMBL/GenBank/DDBJ databases">
        <authorList>
            <person name="Magalhaes I.L.F."/>
            <person name="Oliveira U."/>
            <person name="Santos F.R."/>
            <person name="Vidigal T.H.D.A."/>
            <person name="Brescovit A.D."/>
            <person name="Santos A.J."/>
        </authorList>
    </citation>
    <scope>NUCLEOTIDE SEQUENCE</scope>
    <source>
        <tissue evidence="2">Shoot tissue taken approximately 20 cm above the soil surface</tissue>
    </source>
</reference>
<accession>A0A0A9C8M1</accession>
<sequence>MPRRLLRRSKTTPYQYYKVRNT</sequence>
<evidence type="ECO:0000256" key="1">
    <source>
        <dbReference type="SAM" id="MobiDB-lite"/>
    </source>
</evidence>
<proteinExistence type="predicted"/>
<protein>
    <submittedName>
        <fullName evidence="2">Uncharacterized protein</fullName>
    </submittedName>
</protein>
<dbReference type="EMBL" id="GBRH01228145">
    <property type="protein sequence ID" value="JAD69750.1"/>
    <property type="molecule type" value="Transcribed_RNA"/>
</dbReference>
<dbReference type="AlphaFoldDB" id="A0A0A9C8M1"/>
<organism evidence="2">
    <name type="scientific">Arundo donax</name>
    <name type="common">Giant reed</name>
    <name type="synonym">Donax arundinaceus</name>
    <dbReference type="NCBI Taxonomy" id="35708"/>
    <lineage>
        <taxon>Eukaryota</taxon>
        <taxon>Viridiplantae</taxon>
        <taxon>Streptophyta</taxon>
        <taxon>Embryophyta</taxon>
        <taxon>Tracheophyta</taxon>
        <taxon>Spermatophyta</taxon>
        <taxon>Magnoliopsida</taxon>
        <taxon>Liliopsida</taxon>
        <taxon>Poales</taxon>
        <taxon>Poaceae</taxon>
        <taxon>PACMAD clade</taxon>
        <taxon>Arundinoideae</taxon>
        <taxon>Arundineae</taxon>
        <taxon>Arundo</taxon>
    </lineage>
</organism>
<name>A0A0A9C8M1_ARUDO</name>
<evidence type="ECO:0000313" key="2">
    <source>
        <dbReference type="EMBL" id="JAD69750.1"/>
    </source>
</evidence>
<reference evidence="2" key="2">
    <citation type="journal article" date="2015" name="Data Brief">
        <title>Shoot transcriptome of the giant reed, Arundo donax.</title>
        <authorList>
            <person name="Barrero R.A."/>
            <person name="Guerrero F.D."/>
            <person name="Moolhuijzen P."/>
            <person name="Goolsby J.A."/>
            <person name="Tidwell J."/>
            <person name="Bellgard S.E."/>
            <person name="Bellgard M.I."/>
        </authorList>
    </citation>
    <scope>NUCLEOTIDE SEQUENCE</scope>
    <source>
        <tissue evidence="2">Shoot tissue taken approximately 20 cm above the soil surface</tissue>
    </source>
</reference>